<dbReference type="GO" id="GO:0032991">
    <property type="term" value="C:protein-containing complex"/>
    <property type="evidence" value="ECO:0007669"/>
    <property type="project" value="UniProtKB-ARBA"/>
</dbReference>
<evidence type="ECO:0000256" key="3">
    <source>
        <dbReference type="SAM" id="MobiDB-lite"/>
    </source>
</evidence>
<dbReference type="InterPro" id="IPR002035">
    <property type="entry name" value="VWF_A"/>
</dbReference>
<sequence length="553" mass="62155">MAGSAASPTSLVELTISCRNLRDTDVFSKSDPLCVVFYQPFGSKEWTELKRTECIDNTLNPDFATKIPLTYHFEEQQNLKFKLFDVDSNSPSLDKHDYLGECECTLAQIVSSRTLQKSLLDHSHPGDNGYIIITAEELSSCKEEIVVQFVGRNLENRGWFCSTINPFLEFYKANEDGTFTLVHRTEHVRGAEDPVWKEFSIPLRSFCSGDYDRNIKVVCNNFKVNGSHKHIGTFYTTVKKIIEGPGGETPLWLINEQRKMQKGSSYKNSGEVFVNKAHIRQVFSFLDYLKGGMEINAFIAIDFTASNGDPKSPQSLHFLHSQTPNQYVRAITSVGEIIEDYDTDKFFPVLGFGARMPPDYTQVSHEFFVNGDPSNPFCHRVQGVLEAYYNCLNRVQLYGPTNFAPIVNHVARFAASNKDGDKYFILLILTDGIITDMPQTKEAIVNASSLPLSIIIVGVGNADFDNMEELDGDVVRLSSNGRYASRDIVQFVPFRDFLKGMGDPHTARLRLAREVLAEIPDQVVSYMKAKNIPPQPPKINEAHLPSDHTAIDA</sequence>
<dbReference type="PANTHER" id="PTHR10857:SF106">
    <property type="entry name" value="C2 DOMAIN-CONTAINING PROTEIN"/>
    <property type="match status" value="1"/>
</dbReference>
<dbReference type="InterPro" id="IPR000008">
    <property type="entry name" value="C2_dom"/>
</dbReference>
<feature type="domain" description="VWFA" evidence="5">
    <location>
        <begin position="296"/>
        <end position="501"/>
    </location>
</feature>
<dbReference type="SMART" id="SM00327">
    <property type="entry name" value="VWA"/>
    <property type="match status" value="1"/>
</dbReference>
<dbReference type="CDD" id="cd04047">
    <property type="entry name" value="C2B_Copine"/>
    <property type="match status" value="1"/>
</dbReference>
<reference evidence="6" key="1">
    <citation type="submission" date="2015-09" db="EMBL/GenBank/DDBJ databases">
        <title>Scylla olivacea transcriptome.</title>
        <authorList>
            <person name="Ikhwanuddin M."/>
        </authorList>
    </citation>
    <scope>NUCLEOTIDE SEQUENCE</scope>
</reference>
<dbReference type="PROSITE" id="PS50004">
    <property type="entry name" value="C2"/>
    <property type="match status" value="2"/>
</dbReference>
<dbReference type="Gene3D" id="2.60.40.150">
    <property type="entry name" value="C2 domain"/>
    <property type="match status" value="2"/>
</dbReference>
<dbReference type="SMART" id="SM00239">
    <property type="entry name" value="C2"/>
    <property type="match status" value="2"/>
</dbReference>
<dbReference type="EMBL" id="GDRN01064702">
    <property type="protein sequence ID" value="JAI64787.1"/>
    <property type="molecule type" value="Transcribed_RNA"/>
</dbReference>
<dbReference type="InterPro" id="IPR036465">
    <property type="entry name" value="vWFA_dom_sf"/>
</dbReference>
<dbReference type="InterPro" id="IPR045052">
    <property type="entry name" value="Copine"/>
</dbReference>
<dbReference type="GO" id="GO:0005544">
    <property type="term" value="F:calcium-dependent phospholipid binding"/>
    <property type="evidence" value="ECO:0007669"/>
    <property type="project" value="InterPro"/>
</dbReference>
<dbReference type="PANTHER" id="PTHR10857">
    <property type="entry name" value="COPINE"/>
    <property type="match status" value="1"/>
</dbReference>
<evidence type="ECO:0000256" key="2">
    <source>
        <dbReference type="ARBA" id="ARBA00022737"/>
    </source>
</evidence>
<feature type="domain" description="C2" evidence="4">
    <location>
        <begin position="1"/>
        <end position="119"/>
    </location>
</feature>
<evidence type="ECO:0000256" key="1">
    <source>
        <dbReference type="ARBA" id="ARBA00009048"/>
    </source>
</evidence>
<name>A0A0P4WC41_SCYOL</name>
<dbReference type="CDD" id="cd04048">
    <property type="entry name" value="C2A_Copine"/>
    <property type="match status" value="1"/>
</dbReference>
<dbReference type="Pfam" id="PF07002">
    <property type="entry name" value="Copine"/>
    <property type="match status" value="1"/>
</dbReference>
<keyword evidence="2" id="KW-0677">Repeat</keyword>
<dbReference type="InterPro" id="IPR010734">
    <property type="entry name" value="Copine_C"/>
</dbReference>
<feature type="compositionally biased region" description="Basic and acidic residues" evidence="3">
    <location>
        <begin position="540"/>
        <end position="553"/>
    </location>
</feature>
<dbReference type="CDD" id="cd01459">
    <property type="entry name" value="vWA_copine_like"/>
    <property type="match status" value="1"/>
</dbReference>
<proteinExistence type="inferred from homology"/>
<dbReference type="SUPFAM" id="SSF49562">
    <property type="entry name" value="C2 domain (Calcium/lipid-binding domain, CaLB)"/>
    <property type="match status" value="2"/>
</dbReference>
<feature type="domain" description="C2" evidence="4">
    <location>
        <begin position="127"/>
        <end position="253"/>
    </location>
</feature>
<comment type="similarity">
    <text evidence="1">Belongs to the copine family.</text>
</comment>
<dbReference type="InterPro" id="IPR035892">
    <property type="entry name" value="C2_domain_sf"/>
</dbReference>
<dbReference type="GO" id="GO:0071277">
    <property type="term" value="P:cellular response to calcium ion"/>
    <property type="evidence" value="ECO:0007669"/>
    <property type="project" value="TreeGrafter"/>
</dbReference>
<dbReference type="GO" id="GO:0005886">
    <property type="term" value="C:plasma membrane"/>
    <property type="evidence" value="ECO:0007669"/>
    <property type="project" value="TreeGrafter"/>
</dbReference>
<evidence type="ECO:0000259" key="4">
    <source>
        <dbReference type="PROSITE" id="PS50004"/>
    </source>
</evidence>
<dbReference type="AlphaFoldDB" id="A0A0P4WC41"/>
<evidence type="ECO:0000313" key="6">
    <source>
        <dbReference type="EMBL" id="JAI64787.1"/>
    </source>
</evidence>
<dbReference type="PROSITE" id="PS50234">
    <property type="entry name" value="VWFA"/>
    <property type="match status" value="1"/>
</dbReference>
<dbReference type="Pfam" id="PF00168">
    <property type="entry name" value="C2"/>
    <property type="match status" value="2"/>
</dbReference>
<evidence type="ECO:0000259" key="5">
    <source>
        <dbReference type="PROSITE" id="PS50234"/>
    </source>
</evidence>
<organism evidence="6">
    <name type="scientific">Scylla olivacea</name>
    <name type="common">Orange mud crab</name>
    <name type="synonym">Cancer olivacea</name>
    <dbReference type="NCBI Taxonomy" id="85551"/>
    <lineage>
        <taxon>Eukaryota</taxon>
        <taxon>Metazoa</taxon>
        <taxon>Ecdysozoa</taxon>
        <taxon>Arthropoda</taxon>
        <taxon>Crustacea</taxon>
        <taxon>Multicrustacea</taxon>
        <taxon>Malacostraca</taxon>
        <taxon>Eumalacostraca</taxon>
        <taxon>Eucarida</taxon>
        <taxon>Decapoda</taxon>
        <taxon>Pleocyemata</taxon>
        <taxon>Brachyura</taxon>
        <taxon>Eubrachyura</taxon>
        <taxon>Portunoidea</taxon>
        <taxon>Portunidae</taxon>
        <taxon>Portuninae</taxon>
        <taxon>Scylla</taxon>
    </lineage>
</organism>
<evidence type="ECO:0008006" key="7">
    <source>
        <dbReference type="Google" id="ProtNLM"/>
    </source>
</evidence>
<accession>A0A0P4WC41</accession>
<dbReference type="FunFam" id="2.60.40.150:FF:000099">
    <property type="entry name" value="Copine 3"/>
    <property type="match status" value="1"/>
</dbReference>
<dbReference type="InterPro" id="IPR037768">
    <property type="entry name" value="C2B_Copine"/>
</dbReference>
<dbReference type="SUPFAM" id="SSF53300">
    <property type="entry name" value="vWA-like"/>
    <property type="match status" value="1"/>
</dbReference>
<feature type="region of interest" description="Disordered" evidence="3">
    <location>
        <begin position="531"/>
        <end position="553"/>
    </location>
</feature>
<protein>
    <recommendedName>
        <fullName evidence="7">C2 domain-containing protein</fullName>
    </recommendedName>
</protein>